<proteinExistence type="predicted"/>
<dbReference type="AlphaFoldDB" id="A0A0Z8KWE8"/>
<dbReference type="Proteomes" id="UP000072933">
    <property type="component" value="Unassembled WGS sequence"/>
</dbReference>
<evidence type="ECO:0000313" key="5">
    <source>
        <dbReference type="Proteomes" id="UP000073200"/>
    </source>
</evidence>
<evidence type="ECO:0000313" key="1">
    <source>
        <dbReference type="EMBL" id="CYU68872.1"/>
    </source>
</evidence>
<dbReference type="RefSeq" id="WP_044667628.1">
    <property type="nucleotide sequence ID" value="NZ_CEHP01000003.1"/>
</dbReference>
<gene>
    <name evidence="3" type="ORF">ERS132370_00078</name>
    <name evidence="2" type="ORF">ERS132410_01138</name>
    <name evidence="1" type="ORF">ERS132421_00264</name>
</gene>
<protein>
    <submittedName>
        <fullName evidence="2">Uncharacterized protein</fullName>
    </submittedName>
</protein>
<dbReference type="EMBL" id="FIGO01000005">
    <property type="protein sequence ID" value="CYU81676.1"/>
    <property type="molecule type" value="Genomic_DNA"/>
</dbReference>
<dbReference type="EMBL" id="FIHG01000001">
    <property type="protein sequence ID" value="CYU68872.1"/>
    <property type="molecule type" value="Genomic_DNA"/>
</dbReference>
<evidence type="ECO:0000313" key="3">
    <source>
        <dbReference type="EMBL" id="CYV38900.1"/>
    </source>
</evidence>
<dbReference type="Proteomes" id="UP000073485">
    <property type="component" value="Unassembled WGS sequence"/>
</dbReference>
<evidence type="ECO:0000313" key="2">
    <source>
        <dbReference type="EMBL" id="CYU81676.1"/>
    </source>
</evidence>
<dbReference type="EMBL" id="FIID01000001">
    <property type="protein sequence ID" value="CYV38900.1"/>
    <property type="molecule type" value="Genomic_DNA"/>
</dbReference>
<sequence>MRAWSSQVRFLRTSKKKEGTTVKHLTNANEAKENFYNLATEHRDFPVKQMLNTYFETFNNEMKAYFDEVADYGNEEELLEEFYAYQKDLSQMAEALYA</sequence>
<organism evidence="2 6">
    <name type="scientific">Streptococcus suis</name>
    <dbReference type="NCBI Taxonomy" id="1307"/>
    <lineage>
        <taxon>Bacteria</taxon>
        <taxon>Bacillati</taxon>
        <taxon>Bacillota</taxon>
        <taxon>Bacilli</taxon>
        <taxon>Lactobacillales</taxon>
        <taxon>Streptococcaceae</taxon>
        <taxon>Streptococcus</taxon>
    </lineage>
</organism>
<dbReference type="Proteomes" id="UP000073200">
    <property type="component" value="Unassembled WGS sequence"/>
</dbReference>
<evidence type="ECO:0000313" key="6">
    <source>
        <dbReference type="Proteomes" id="UP000073485"/>
    </source>
</evidence>
<evidence type="ECO:0000313" key="4">
    <source>
        <dbReference type="Proteomes" id="UP000072933"/>
    </source>
</evidence>
<reference evidence="4 5" key="1">
    <citation type="submission" date="2016-02" db="EMBL/GenBank/DDBJ databases">
        <authorList>
            <consortium name="Pathogen Informatics"/>
        </authorList>
    </citation>
    <scope>NUCLEOTIDE SEQUENCE [LARGE SCALE GENOMIC DNA]</scope>
    <source>
        <strain evidence="2 6">LSS48</strain>
        <strain evidence="1 5">LSS59</strain>
        <strain evidence="3 4">LSS8</strain>
    </source>
</reference>
<name>A0A0Z8KWE8_STRSU</name>
<accession>A0A0Z8KWE8</accession>